<proteinExistence type="predicted"/>
<feature type="chain" id="PRO_5043775256" evidence="1">
    <location>
        <begin position="23"/>
        <end position="187"/>
    </location>
</feature>
<feature type="signal peptide" evidence="1">
    <location>
        <begin position="1"/>
        <end position="22"/>
    </location>
</feature>
<sequence>MPILSTIGCFFLYGCSVQEAGAQQGHRHSRVQAIWCRARGSGAERRSWCRAKLVQEARPGAGWGKVQGRCTQAVGDLQQGVGRSAAGHRLQCSRAQAWVEQGTGSGAARRRLGCSRAQARVQQGAGSARHRRRCNRAQAWVQQSTGAGAGAASKGAQEGLFAASKGKKEDSRPPFLFFYFLGNWVFG</sequence>
<gene>
    <name evidence="2" type="ORF">SLEP1_g16636</name>
</gene>
<evidence type="ECO:0000313" key="3">
    <source>
        <dbReference type="Proteomes" id="UP001054252"/>
    </source>
</evidence>
<comment type="caution">
    <text evidence="2">The sequence shown here is derived from an EMBL/GenBank/DDBJ whole genome shotgun (WGS) entry which is preliminary data.</text>
</comment>
<dbReference type="AlphaFoldDB" id="A0AAV5IVD3"/>
<evidence type="ECO:0000313" key="2">
    <source>
        <dbReference type="EMBL" id="GKV04480.1"/>
    </source>
</evidence>
<organism evidence="2 3">
    <name type="scientific">Rubroshorea leprosula</name>
    <dbReference type="NCBI Taxonomy" id="152421"/>
    <lineage>
        <taxon>Eukaryota</taxon>
        <taxon>Viridiplantae</taxon>
        <taxon>Streptophyta</taxon>
        <taxon>Embryophyta</taxon>
        <taxon>Tracheophyta</taxon>
        <taxon>Spermatophyta</taxon>
        <taxon>Magnoliopsida</taxon>
        <taxon>eudicotyledons</taxon>
        <taxon>Gunneridae</taxon>
        <taxon>Pentapetalae</taxon>
        <taxon>rosids</taxon>
        <taxon>malvids</taxon>
        <taxon>Malvales</taxon>
        <taxon>Dipterocarpaceae</taxon>
        <taxon>Rubroshorea</taxon>
    </lineage>
</organism>
<accession>A0AAV5IVD3</accession>
<evidence type="ECO:0000256" key="1">
    <source>
        <dbReference type="SAM" id="SignalP"/>
    </source>
</evidence>
<keyword evidence="1" id="KW-0732">Signal</keyword>
<name>A0AAV5IVD3_9ROSI</name>
<protein>
    <submittedName>
        <fullName evidence="2">Uncharacterized protein</fullName>
    </submittedName>
</protein>
<dbReference type="EMBL" id="BPVZ01000022">
    <property type="protein sequence ID" value="GKV04480.1"/>
    <property type="molecule type" value="Genomic_DNA"/>
</dbReference>
<dbReference type="Proteomes" id="UP001054252">
    <property type="component" value="Unassembled WGS sequence"/>
</dbReference>
<reference evidence="2 3" key="1">
    <citation type="journal article" date="2021" name="Commun. Biol.">
        <title>The genome of Shorea leprosula (Dipterocarpaceae) highlights the ecological relevance of drought in aseasonal tropical rainforests.</title>
        <authorList>
            <person name="Ng K.K.S."/>
            <person name="Kobayashi M.J."/>
            <person name="Fawcett J.A."/>
            <person name="Hatakeyama M."/>
            <person name="Paape T."/>
            <person name="Ng C.H."/>
            <person name="Ang C.C."/>
            <person name="Tnah L.H."/>
            <person name="Lee C.T."/>
            <person name="Nishiyama T."/>
            <person name="Sese J."/>
            <person name="O'Brien M.J."/>
            <person name="Copetti D."/>
            <person name="Mohd Noor M.I."/>
            <person name="Ong R.C."/>
            <person name="Putra M."/>
            <person name="Sireger I.Z."/>
            <person name="Indrioko S."/>
            <person name="Kosugi Y."/>
            <person name="Izuno A."/>
            <person name="Isagi Y."/>
            <person name="Lee S.L."/>
            <person name="Shimizu K.K."/>
        </authorList>
    </citation>
    <scope>NUCLEOTIDE SEQUENCE [LARGE SCALE GENOMIC DNA]</scope>
    <source>
        <strain evidence="2">214</strain>
    </source>
</reference>
<keyword evidence="3" id="KW-1185">Reference proteome</keyword>